<name>A0A6J4SKG2_9ACTN</name>
<keyword evidence="1" id="KW-1133">Transmembrane helix</keyword>
<dbReference type="SUPFAM" id="SSF103473">
    <property type="entry name" value="MFS general substrate transporter"/>
    <property type="match status" value="1"/>
</dbReference>
<organism evidence="2">
    <name type="scientific">uncultured Rubrobacteraceae bacterium</name>
    <dbReference type="NCBI Taxonomy" id="349277"/>
    <lineage>
        <taxon>Bacteria</taxon>
        <taxon>Bacillati</taxon>
        <taxon>Actinomycetota</taxon>
        <taxon>Rubrobacteria</taxon>
        <taxon>Rubrobacterales</taxon>
        <taxon>Rubrobacteraceae</taxon>
        <taxon>environmental samples</taxon>
    </lineage>
</organism>
<evidence type="ECO:0000313" key="2">
    <source>
        <dbReference type="EMBL" id="CAA9495686.1"/>
    </source>
</evidence>
<proteinExistence type="predicted"/>
<dbReference type="InterPro" id="IPR036259">
    <property type="entry name" value="MFS_trans_sf"/>
</dbReference>
<gene>
    <name evidence="2" type="ORF">AVDCRST_MAG25-3569</name>
</gene>
<reference evidence="2" key="1">
    <citation type="submission" date="2020-02" db="EMBL/GenBank/DDBJ databases">
        <authorList>
            <person name="Meier V. D."/>
        </authorList>
    </citation>
    <scope>NUCLEOTIDE SEQUENCE</scope>
    <source>
        <strain evidence="2">AVDCRST_MAG25</strain>
    </source>
</reference>
<dbReference type="AlphaFoldDB" id="A0A6J4SKG2"/>
<protein>
    <submittedName>
        <fullName evidence="2">Nitrate/nitrite transporter</fullName>
    </submittedName>
</protein>
<keyword evidence="1" id="KW-0812">Transmembrane</keyword>
<feature type="transmembrane region" description="Helical" evidence="1">
    <location>
        <begin position="14"/>
        <end position="33"/>
    </location>
</feature>
<dbReference type="EMBL" id="CADCVI010000247">
    <property type="protein sequence ID" value="CAA9495686.1"/>
    <property type="molecule type" value="Genomic_DNA"/>
</dbReference>
<keyword evidence="1" id="KW-0472">Membrane</keyword>
<accession>A0A6J4SKG2</accession>
<feature type="non-terminal residue" evidence="2">
    <location>
        <position position="34"/>
    </location>
</feature>
<sequence>MNVGFAALQMNEDLGFSDAVYGLGAGIFFIGYFL</sequence>
<evidence type="ECO:0000256" key="1">
    <source>
        <dbReference type="SAM" id="Phobius"/>
    </source>
</evidence>